<dbReference type="Proteomes" id="UP001060085">
    <property type="component" value="Linkage Group LG02"/>
</dbReference>
<gene>
    <name evidence="1" type="ORF">M9H77_07723</name>
</gene>
<protein>
    <submittedName>
        <fullName evidence="1">Uncharacterized protein</fullName>
    </submittedName>
</protein>
<evidence type="ECO:0000313" key="2">
    <source>
        <dbReference type="Proteomes" id="UP001060085"/>
    </source>
</evidence>
<accession>A0ACC0BW12</accession>
<evidence type="ECO:0000313" key="1">
    <source>
        <dbReference type="EMBL" id="KAI5676773.1"/>
    </source>
</evidence>
<dbReference type="EMBL" id="CM044702">
    <property type="protein sequence ID" value="KAI5676773.1"/>
    <property type="molecule type" value="Genomic_DNA"/>
</dbReference>
<reference evidence="2" key="1">
    <citation type="journal article" date="2023" name="Nat. Plants">
        <title>Single-cell RNA sequencing provides a high-resolution roadmap for understanding the multicellular compartmentation of specialized metabolism.</title>
        <authorList>
            <person name="Sun S."/>
            <person name="Shen X."/>
            <person name="Li Y."/>
            <person name="Li Y."/>
            <person name="Wang S."/>
            <person name="Li R."/>
            <person name="Zhang H."/>
            <person name="Shen G."/>
            <person name="Guo B."/>
            <person name="Wei J."/>
            <person name="Xu J."/>
            <person name="St-Pierre B."/>
            <person name="Chen S."/>
            <person name="Sun C."/>
        </authorList>
    </citation>
    <scope>NUCLEOTIDE SEQUENCE [LARGE SCALE GENOMIC DNA]</scope>
</reference>
<name>A0ACC0BW12_CATRO</name>
<keyword evidence="2" id="KW-1185">Reference proteome</keyword>
<organism evidence="1 2">
    <name type="scientific">Catharanthus roseus</name>
    <name type="common">Madagascar periwinkle</name>
    <name type="synonym">Vinca rosea</name>
    <dbReference type="NCBI Taxonomy" id="4058"/>
    <lineage>
        <taxon>Eukaryota</taxon>
        <taxon>Viridiplantae</taxon>
        <taxon>Streptophyta</taxon>
        <taxon>Embryophyta</taxon>
        <taxon>Tracheophyta</taxon>
        <taxon>Spermatophyta</taxon>
        <taxon>Magnoliopsida</taxon>
        <taxon>eudicotyledons</taxon>
        <taxon>Gunneridae</taxon>
        <taxon>Pentapetalae</taxon>
        <taxon>asterids</taxon>
        <taxon>lamiids</taxon>
        <taxon>Gentianales</taxon>
        <taxon>Apocynaceae</taxon>
        <taxon>Rauvolfioideae</taxon>
        <taxon>Vinceae</taxon>
        <taxon>Catharanthinae</taxon>
        <taxon>Catharanthus</taxon>
    </lineage>
</organism>
<sequence length="270" mass="30995">MALVIRKFKRFYKKDFSKRGKNPPFKKGGQSSSLFKARCFEFNSTDHLVADCSKAIEKDKGALEEKLEALKKKKKGKGLIGALDQDTSESDEKGNIYFMAMENEVQSSPSNSFSLIDDNCDDDPSPMLIEMEEEEIEEKQENDQEAQSLPQDVIYPKGHTKDGIIGDVSQGVRTKRPEESDSETEVERIRRETKRKKRQERTEEGQSSMDTTQILDWIIAMQAQLNDRLDDINGNLHIRLDELDEKIVDIHNWVMRLEQGGKESDEDKDD</sequence>
<comment type="caution">
    <text evidence="1">The sequence shown here is derived from an EMBL/GenBank/DDBJ whole genome shotgun (WGS) entry which is preliminary data.</text>
</comment>
<proteinExistence type="predicted"/>